<dbReference type="Gene3D" id="3.40.30.10">
    <property type="entry name" value="Glutaredoxin"/>
    <property type="match status" value="1"/>
</dbReference>
<feature type="compositionally biased region" description="Low complexity" evidence="4">
    <location>
        <begin position="259"/>
        <end position="268"/>
    </location>
</feature>
<dbReference type="Gene3D" id="1.25.40.10">
    <property type="entry name" value="Tetratricopeptide repeat domain"/>
    <property type="match status" value="1"/>
</dbReference>
<dbReference type="GO" id="GO:0006950">
    <property type="term" value="P:response to stress"/>
    <property type="evidence" value="ECO:0007669"/>
    <property type="project" value="UniProtKB-ARBA"/>
</dbReference>
<evidence type="ECO:0000313" key="6">
    <source>
        <dbReference type="EMBL" id="URE21877.1"/>
    </source>
</evidence>
<evidence type="ECO:0000256" key="2">
    <source>
        <dbReference type="ARBA" id="ARBA00022803"/>
    </source>
</evidence>
<evidence type="ECO:0000256" key="4">
    <source>
        <dbReference type="SAM" id="MobiDB-lite"/>
    </source>
</evidence>
<reference evidence="6" key="1">
    <citation type="submission" date="2022-05" db="EMBL/GenBank/DDBJ databases">
        <title>The Musa troglodytarum L. genome provides insights into the mechanism of non-climacteric behaviour and enrichment of carotenoids.</title>
        <authorList>
            <person name="Wang J."/>
        </authorList>
    </citation>
    <scope>NUCLEOTIDE SEQUENCE</scope>
    <source>
        <tissue evidence="6">Leaf</tissue>
    </source>
</reference>
<evidence type="ECO:0000256" key="3">
    <source>
        <dbReference type="PROSITE-ProRule" id="PRU00339"/>
    </source>
</evidence>
<protein>
    <submittedName>
        <fullName evidence="6">TPR repeat-containing thioredoxin TTL1</fullName>
    </submittedName>
</protein>
<evidence type="ECO:0000256" key="1">
    <source>
        <dbReference type="ARBA" id="ARBA00022737"/>
    </source>
</evidence>
<dbReference type="Pfam" id="PF13432">
    <property type="entry name" value="TPR_16"/>
    <property type="match status" value="1"/>
</dbReference>
<name>A0A9E7KKA2_9LILI</name>
<keyword evidence="7" id="KW-1185">Reference proteome</keyword>
<dbReference type="PROSITE" id="PS50005">
    <property type="entry name" value="TPR"/>
    <property type="match status" value="1"/>
</dbReference>
<organism evidence="6 7">
    <name type="scientific">Musa troglodytarum</name>
    <name type="common">fe'i banana</name>
    <dbReference type="NCBI Taxonomy" id="320322"/>
    <lineage>
        <taxon>Eukaryota</taxon>
        <taxon>Viridiplantae</taxon>
        <taxon>Streptophyta</taxon>
        <taxon>Embryophyta</taxon>
        <taxon>Tracheophyta</taxon>
        <taxon>Spermatophyta</taxon>
        <taxon>Magnoliopsida</taxon>
        <taxon>Liliopsida</taxon>
        <taxon>Zingiberales</taxon>
        <taxon>Musaceae</taxon>
        <taxon>Musa</taxon>
    </lineage>
</organism>
<dbReference type="Pfam" id="PF13414">
    <property type="entry name" value="TPR_11"/>
    <property type="match status" value="1"/>
</dbReference>
<dbReference type="InterPro" id="IPR011990">
    <property type="entry name" value="TPR-like_helical_dom_sf"/>
</dbReference>
<dbReference type="CDD" id="cd02947">
    <property type="entry name" value="TRX_family"/>
    <property type="match status" value="1"/>
</dbReference>
<dbReference type="SUPFAM" id="SSF52833">
    <property type="entry name" value="Thioredoxin-like"/>
    <property type="match status" value="1"/>
</dbReference>
<dbReference type="InterPro" id="IPR036249">
    <property type="entry name" value="Thioredoxin-like_sf"/>
</dbReference>
<dbReference type="FunFam" id="3.40.30.10:FF:000211">
    <property type="entry name" value="TPR repeat-containing thioredoxin TTL4"/>
    <property type="match status" value="1"/>
</dbReference>
<feature type="compositionally biased region" description="Low complexity" evidence="4">
    <location>
        <begin position="129"/>
        <end position="141"/>
    </location>
</feature>
<feature type="region of interest" description="Disordered" evidence="4">
    <location>
        <begin position="219"/>
        <end position="238"/>
    </location>
</feature>
<keyword evidence="1" id="KW-0677">Repeat</keyword>
<feature type="compositionally biased region" description="Basic and acidic residues" evidence="4">
    <location>
        <begin position="280"/>
        <end position="289"/>
    </location>
</feature>
<dbReference type="AlphaFoldDB" id="A0A9E7KKA2"/>
<feature type="region of interest" description="Disordered" evidence="4">
    <location>
        <begin position="255"/>
        <end position="289"/>
    </location>
</feature>
<dbReference type="EMBL" id="CP097509">
    <property type="protein sequence ID" value="URE21877.1"/>
    <property type="molecule type" value="Genomic_DNA"/>
</dbReference>
<evidence type="ECO:0000313" key="7">
    <source>
        <dbReference type="Proteomes" id="UP001055439"/>
    </source>
</evidence>
<dbReference type="InterPro" id="IPR044534">
    <property type="entry name" value="TTL1-4"/>
</dbReference>
<feature type="compositionally biased region" description="Basic and acidic residues" evidence="4">
    <location>
        <begin position="1"/>
        <end position="12"/>
    </location>
</feature>
<dbReference type="GO" id="GO:0005737">
    <property type="term" value="C:cytoplasm"/>
    <property type="evidence" value="ECO:0007669"/>
    <property type="project" value="TreeGrafter"/>
</dbReference>
<feature type="region of interest" description="Disordered" evidence="4">
    <location>
        <begin position="1"/>
        <end position="170"/>
    </location>
</feature>
<proteinExistence type="predicted"/>
<feature type="compositionally biased region" description="Low complexity" evidence="4">
    <location>
        <begin position="61"/>
        <end position="73"/>
    </location>
</feature>
<dbReference type="PANTHER" id="PTHR46050:SF29">
    <property type="entry name" value="TPR REPEAT-CONTAINING THIOREDOXIN TTL4"/>
    <property type="match status" value="1"/>
</dbReference>
<dbReference type="Proteomes" id="UP001055439">
    <property type="component" value="Chromosome 7"/>
</dbReference>
<dbReference type="SUPFAM" id="SSF48452">
    <property type="entry name" value="TPR-like"/>
    <property type="match status" value="3"/>
</dbReference>
<evidence type="ECO:0000259" key="5">
    <source>
        <dbReference type="Pfam" id="PF00085"/>
    </source>
</evidence>
<dbReference type="PANTHER" id="PTHR46050">
    <property type="entry name" value="TPR REPEAT-CONTAINING THIOREDOXIN"/>
    <property type="match status" value="1"/>
</dbReference>
<keyword evidence="2 3" id="KW-0802">TPR repeat</keyword>
<dbReference type="InterPro" id="IPR013766">
    <property type="entry name" value="Thioredoxin_domain"/>
</dbReference>
<sequence>MSRAGETSRPDQKTGSGMAAAGQVEPVADRFQAALRMEENKPDVPGLGSPVSPLRPCPANSSSSSSSSGSASGKTSRPDQKAGSGLAAPGQVEPVADRFQAALRMEENKPDFPDLGSPVSPLRPCPANSSSSSSSSGSYSGKVALPPHSPSDPAARMPAAPDPGRRSHYGELSGEISQRQSGSGLLIFSVGSGCGGSSCTASSPNTNVLPTGNIYPSGKIGKTGMMPRTTPRSDVLGSGTGNYGHGSIMRGGMSGGGAARPSGGASMGNSVDSMTRRATRRMDPQEVTRAGNEHYKRGQYGEALAFYDRAVAMCPENAACRSNRAAALMGLDRLREAVRECEETVRLDPANERAHHRLACLNLRLGLVEDARKHLLLTGQPPDPVELQKTRAVERHLVKCGDTRKIGDWKSALREADAAIAEGADSCPLLIALRAEALLHLQHPDEADSVLSRPSEFEDSLPLSSATKIFGMLSSSYFYIVRAQVDMAMGRFDNAVTAAEKARKVDARNIEVTMVMSNVRSVARARAQGNELFKLGNFSEACAAYGEGLRYDPSNSVLLCNRAACRSKLGQWQKSVDDCSEALRIRPNYTKALLRRADSFSKLECWAECVRDYEVLRKELPWDSEVAEALFHAQVALKTCRGEDVSNLKFGGEVEEVTSIEQFRAAISFPGTSVVYFMVASNPQCTQITPSVDALCNRYPSANFLRVDINRSPDVAKAENVRIVPTFKIYKNGTRVKEMICPSQQVLEYSVRHYSL</sequence>
<gene>
    <name evidence="6" type="ORF">MUK42_13150</name>
</gene>
<feature type="repeat" description="TPR" evidence="3">
    <location>
        <begin position="284"/>
        <end position="317"/>
    </location>
</feature>
<feature type="domain" description="Thioredoxin" evidence="5">
    <location>
        <begin position="659"/>
        <end position="743"/>
    </location>
</feature>
<dbReference type="InterPro" id="IPR019734">
    <property type="entry name" value="TPR_rpt"/>
</dbReference>
<accession>A0A9E7KKA2</accession>
<dbReference type="OrthoDB" id="765884at2759"/>
<dbReference type="SMART" id="SM00028">
    <property type="entry name" value="TPR"/>
    <property type="match status" value="5"/>
</dbReference>
<dbReference type="Pfam" id="PF00085">
    <property type="entry name" value="Thioredoxin"/>
    <property type="match status" value="1"/>
</dbReference>